<feature type="binding site" evidence="3">
    <location>
        <position position="108"/>
    </location>
    <ligand>
        <name>substrate</name>
    </ligand>
</feature>
<evidence type="ECO:0000256" key="1">
    <source>
        <dbReference type="ARBA" id="ARBA00022801"/>
    </source>
</evidence>
<dbReference type="OrthoDB" id="354304at2759"/>
<sequence>MSTMTLSSKALCRLPLAMFPIPLVDGFLFNMSTTEREFTATITLIRHGESVDNGKSIWAGCTDAPLSERGRKCPSREFETKRQADSLGQWFATNGVQFTAVYVSKLQRAKQTADAILKYHADPKPSLIEEFLLHEINFGKAEGKPYTEKPTLGLSIEEHYQKGIFPHIRNRTDHFPDGESKDDVANRAEKVLQNIFIRDIVGAMKDRRDYRVAIVGHGVFLREFLYALHRRCRIVGPKYDYLKPTAWTRVEIKARWEDLSSDCLPISMKVTHVDQTV</sequence>
<dbReference type="AlphaFoldDB" id="A0A8H5FPV0"/>
<protein>
    <recommendedName>
        <fullName evidence="6">Phosphoglycerate mutase</fullName>
    </recommendedName>
</protein>
<dbReference type="GO" id="GO:0045820">
    <property type="term" value="P:negative regulation of glycolytic process"/>
    <property type="evidence" value="ECO:0007669"/>
    <property type="project" value="TreeGrafter"/>
</dbReference>
<dbReference type="Proteomes" id="UP000559256">
    <property type="component" value="Unassembled WGS sequence"/>
</dbReference>
<evidence type="ECO:0008006" key="6">
    <source>
        <dbReference type="Google" id="ProtNLM"/>
    </source>
</evidence>
<feature type="active site" description="Tele-phosphohistidine intermediate" evidence="2">
    <location>
        <position position="47"/>
    </location>
</feature>
<dbReference type="InterPro" id="IPR051695">
    <property type="entry name" value="Phosphoglycerate_Mutase"/>
</dbReference>
<evidence type="ECO:0000313" key="5">
    <source>
        <dbReference type="Proteomes" id="UP000559256"/>
    </source>
</evidence>
<proteinExistence type="predicted"/>
<accession>A0A8H5FPV0</accession>
<dbReference type="CDD" id="cd07067">
    <property type="entry name" value="HP_PGM_like"/>
    <property type="match status" value="1"/>
</dbReference>
<dbReference type="GO" id="GO:0005829">
    <property type="term" value="C:cytosol"/>
    <property type="evidence" value="ECO:0007669"/>
    <property type="project" value="TreeGrafter"/>
</dbReference>
<dbReference type="PANTHER" id="PTHR46517:SF1">
    <property type="entry name" value="FRUCTOSE-2,6-BISPHOSPHATASE TIGAR"/>
    <property type="match status" value="1"/>
</dbReference>
<feature type="active site" description="Proton donor/acceptor" evidence="2">
    <location>
        <position position="135"/>
    </location>
</feature>
<dbReference type="PROSITE" id="PS00175">
    <property type="entry name" value="PG_MUTASE"/>
    <property type="match status" value="1"/>
</dbReference>
<gene>
    <name evidence="4" type="ORF">D9758_009701</name>
</gene>
<keyword evidence="5" id="KW-1185">Reference proteome</keyword>
<dbReference type="Pfam" id="PF00300">
    <property type="entry name" value="His_Phos_1"/>
    <property type="match status" value="1"/>
</dbReference>
<evidence type="ECO:0000256" key="3">
    <source>
        <dbReference type="PIRSR" id="PIRSR613078-2"/>
    </source>
</evidence>
<feature type="binding site" evidence="3">
    <location>
        <begin position="46"/>
        <end position="53"/>
    </location>
    <ligand>
        <name>substrate</name>
    </ligand>
</feature>
<dbReference type="PANTHER" id="PTHR46517">
    <property type="entry name" value="FRUCTOSE-2,6-BISPHOSPHATASE TIGAR"/>
    <property type="match status" value="1"/>
</dbReference>
<dbReference type="SUPFAM" id="SSF53254">
    <property type="entry name" value="Phosphoglycerate mutase-like"/>
    <property type="match status" value="1"/>
</dbReference>
<comment type="caution">
    <text evidence="4">The sequence shown here is derived from an EMBL/GenBank/DDBJ whole genome shotgun (WGS) entry which is preliminary data.</text>
</comment>
<dbReference type="InterPro" id="IPR013078">
    <property type="entry name" value="His_Pase_superF_clade-1"/>
</dbReference>
<dbReference type="GO" id="GO:0004331">
    <property type="term" value="F:fructose-2,6-bisphosphate 2-phosphatase activity"/>
    <property type="evidence" value="ECO:0007669"/>
    <property type="project" value="TreeGrafter"/>
</dbReference>
<dbReference type="Gene3D" id="3.40.50.1240">
    <property type="entry name" value="Phosphoglycerate mutase-like"/>
    <property type="match status" value="1"/>
</dbReference>
<dbReference type="InterPro" id="IPR029033">
    <property type="entry name" value="His_PPase_superfam"/>
</dbReference>
<dbReference type="EMBL" id="JAACJM010000114">
    <property type="protein sequence ID" value="KAF5345190.1"/>
    <property type="molecule type" value="Genomic_DNA"/>
</dbReference>
<reference evidence="4 5" key="1">
    <citation type="journal article" date="2020" name="ISME J.">
        <title>Uncovering the hidden diversity of litter-decomposition mechanisms in mushroom-forming fungi.</title>
        <authorList>
            <person name="Floudas D."/>
            <person name="Bentzer J."/>
            <person name="Ahren D."/>
            <person name="Johansson T."/>
            <person name="Persson P."/>
            <person name="Tunlid A."/>
        </authorList>
    </citation>
    <scope>NUCLEOTIDE SEQUENCE [LARGE SCALE GENOMIC DNA]</scope>
    <source>
        <strain evidence="4 5">CBS 291.85</strain>
    </source>
</reference>
<evidence type="ECO:0000256" key="2">
    <source>
        <dbReference type="PIRSR" id="PIRSR613078-1"/>
    </source>
</evidence>
<keyword evidence="1" id="KW-0378">Hydrolase</keyword>
<dbReference type="GO" id="GO:0043456">
    <property type="term" value="P:regulation of pentose-phosphate shunt"/>
    <property type="evidence" value="ECO:0007669"/>
    <property type="project" value="TreeGrafter"/>
</dbReference>
<name>A0A8H5FPV0_9AGAR</name>
<evidence type="ECO:0000313" key="4">
    <source>
        <dbReference type="EMBL" id="KAF5345190.1"/>
    </source>
</evidence>
<organism evidence="4 5">
    <name type="scientific">Tetrapyrgos nigripes</name>
    <dbReference type="NCBI Taxonomy" id="182062"/>
    <lineage>
        <taxon>Eukaryota</taxon>
        <taxon>Fungi</taxon>
        <taxon>Dikarya</taxon>
        <taxon>Basidiomycota</taxon>
        <taxon>Agaricomycotina</taxon>
        <taxon>Agaricomycetes</taxon>
        <taxon>Agaricomycetidae</taxon>
        <taxon>Agaricales</taxon>
        <taxon>Marasmiineae</taxon>
        <taxon>Marasmiaceae</taxon>
        <taxon>Tetrapyrgos</taxon>
    </lineage>
</organism>
<dbReference type="InterPro" id="IPR001345">
    <property type="entry name" value="PG/BPGM_mutase_AS"/>
</dbReference>
<dbReference type="SMART" id="SM00855">
    <property type="entry name" value="PGAM"/>
    <property type="match status" value="1"/>
</dbReference>